<evidence type="ECO:0000313" key="2">
    <source>
        <dbReference type="EMBL" id="GBN32637.1"/>
    </source>
</evidence>
<protein>
    <submittedName>
        <fullName evidence="2">Transposable element Tc1 transposase</fullName>
    </submittedName>
</protein>
<evidence type="ECO:0000259" key="1">
    <source>
        <dbReference type="Pfam" id="PF13358"/>
    </source>
</evidence>
<dbReference type="GO" id="GO:0003676">
    <property type="term" value="F:nucleic acid binding"/>
    <property type="evidence" value="ECO:0007669"/>
    <property type="project" value="InterPro"/>
</dbReference>
<dbReference type="AlphaFoldDB" id="A0A4Y2N375"/>
<dbReference type="Pfam" id="PF13358">
    <property type="entry name" value="DDE_3"/>
    <property type="match status" value="1"/>
</dbReference>
<dbReference type="Gene3D" id="3.30.420.10">
    <property type="entry name" value="Ribonuclease H-like superfamily/Ribonuclease H"/>
    <property type="match status" value="1"/>
</dbReference>
<keyword evidence="3" id="KW-1185">Reference proteome</keyword>
<sequence>MRPYARNSLGRGFIFQQNNDPKHGSKHIQNWFSRRHVTLKDWPGQSPDLNIIEGVWAELERRLEGRNARDADEKISQLEEEWKIPLSFIQTLLDSMPRRRQVVIDAKGMATKH</sequence>
<accession>A0A4Y2N375</accession>
<feature type="domain" description="Tc1-like transposase DDE" evidence="1">
    <location>
        <begin position="20"/>
        <end position="73"/>
    </location>
</feature>
<dbReference type="InterPro" id="IPR036397">
    <property type="entry name" value="RNaseH_sf"/>
</dbReference>
<dbReference type="InterPro" id="IPR038717">
    <property type="entry name" value="Tc1-like_DDE_dom"/>
</dbReference>
<proteinExistence type="predicted"/>
<dbReference type="OrthoDB" id="10006939at2759"/>
<evidence type="ECO:0000313" key="3">
    <source>
        <dbReference type="Proteomes" id="UP000499080"/>
    </source>
</evidence>
<comment type="caution">
    <text evidence="2">The sequence shown here is derived from an EMBL/GenBank/DDBJ whole genome shotgun (WGS) entry which is preliminary data.</text>
</comment>
<gene>
    <name evidence="2" type="primary">tc1a_71</name>
    <name evidence="2" type="ORF">AVEN_130732_1</name>
</gene>
<dbReference type="Proteomes" id="UP000499080">
    <property type="component" value="Unassembled WGS sequence"/>
</dbReference>
<organism evidence="2 3">
    <name type="scientific">Araneus ventricosus</name>
    <name type="common">Orbweaver spider</name>
    <name type="synonym">Epeira ventricosa</name>
    <dbReference type="NCBI Taxonomy" id="182803"/>
    <lineage>
        <taxon>Eukaryota</taxon>
        <taxon>Metazoa</taxon>
        <taxon>Ecdysozoa</taxon>
        <taxon>Arthropoda</taxon>
        <taxon>Chelicerata</taxon>
        <taxon>Arachnida</taxon>
        <taxon>Araneae</taxon>
        <taxon>Araneomorphae</taxon>
        <taxon>Entelegynae</taxon>
        <taxon>Araneoidea</taxon>
        <taxon>Araneidae</taxon>
        <taxon>Araneus</taxon>
    </lineage>
</organism>
<name>A0A4Y2N375_ARAVE</name>
<dbReference type="EMBL" id="BGPR01008266">
    <property type="protein sequence ID" value="GBN32637.1"/>
    <property type="molecule type" value="Genomic_DNA"/>
</dbReference>
<reference evidence="2 3" key="1">
    <citation type="journal article" date="2019" name="Sci. Rep.">
        <title>Orb-weaving spider Araneus ventricosus genome elucidates the spidroin gene catalogue.</title>
        <authorList>
            <person name="Kono N."/>
            <person name="Nakamura H."/>
            <person name="Ohtoshi R."/>
            <person name="Moran D.A.P."/>
            <person name="Shinohara A."/>
            <person name="Yoshida Y."/>
            <person name="Fujiwara M."/>
            <person name="Mori M."/>
            <person name="Tomita M."/>
            <person name="Arakawa K."/>
        </authorList>
    </citation>
    <scope>NUCLEOTIDE SEQUENCE [LARGE SCALE GENOMIC DNA]</scope>
</reference>